<dbReference type="EMBL" id="KZ819856">
    <property type="protein sequence ID" value="PWN51275.1"/>
    <property type="molecule type" value="Genomic_DNA"/>
</dbReference>
<gene>
    <name evidence="1" type="ORF">IE53DRAFT_314201</name>
</gene>
<protein>
    <submittedName>
        <fullName evidence="1">Uncharacterized protein</fullName>
    </submittedName>
</protein>
<evidence type="ECO:0000313" key="1">
    <source>
        <dbReference type="EMBL" id="PWN51275.1"/>
    </source>
</evidence>
<proteinExistence type="predicted"/>
<sequence>MIFLERPSNETWSPRINSLERFTAPDYNLHLLPHGIKATRSYDWTLTLQTLAPDGFAKVVIAVNGMIPGPLIEVNEGDRLIVNVTNMIEEPTSIHWHGLNQRSSQSQDGVGGFSQCPIPHGSNYVYDFEVNGQSGTYWWHSHSGLQYTDGLAGPLIVHGEDSDLVPGKDYDYDKVIFYQDWFHNSSKLIEKELLSSRGYEAWFFNSSKVAPSPQSGLINGVGVYERVLTYTMPNCKKRVLPVIDVLPHSRVRLRFINGASHSQGYLSVDKHPLTLVEVDDTTIEGLPNLHRVATANGQRASAILKTDQGSDGDTFFLRIQMHTGCISNVDPSLNPTTSVILRYNSGNTTEFRAPKDQDWDDPIPEDCGDIPTSEMVPRFSRDPPPTASQVEFLNTRGGMISVGGEEFFRFFSGNLTGISKPNSPMLHRIVDEGVSALDDGMVDLVVFDDKTISADLCINNMDFTLAHPVHLHAYTFWIVGEGPWSITPSNYSSVSSSFNVSNPLRRDTYIVRGSSWACLRILNDIPGVWPFHCFHLSQGFMAAVVSQPNTARQIGISQQEREICQADFDMGYSENERGAF</sequence>
<accession>A0ACD0NZL1</accession>
<organism evidence="1 2">
    <name type="scientific">Violaceomyces palustris</name>
    <dbReference type="NCBI Taxonomy" id="1673888"/>
    <lineage>
        <taxon>Eukaryota</taxon>
        <taxon>Fungi</taxon>
        <taxon>Dikarya</taxon>
        <taxon>Basidiomycota</taxon>
        <taxon>Ustilaginomycotina</taxon>
        <taxon>Ustilaginomycetes</taxon>
        <taxon>Violaceomycetales</taxon>
        <taxon>Violaceomycetaceae</taxon>
        <taxon>Violaceomyces</taxon>
    </lineage>
</organism>
<reference evidence="1 2" key="1">
    <citation type="journal article" date="2018" name="Mol. Biol. Evol.">
        <title>Broad Genomic Sampling Reveals a Smut Pathogenic Ancestry of the Fungal Clade Ustilaginomycotina.</title>
        <authorList>
            <person name="Kijpornyongpan T."/>
            <person name="Mondo S.J."/>
            <person name="Barry K."/>
            <person name="Sandor L."/>
            <person name="Lee J."/>
            <person name="Lipzen A."/>
            <person name="Pangilinan J."/>
            <person name="LaButti K."/>
            <person name="Hainaut M."/>
            <person name="Henrissat B."/>
            <person name="Grigoriev I.V."/>
            <person name="Spatafora J.W."/>
            <person name="Aime M.C."/>
        </authorList>
    </citation>
    <scope>NUCLEOTIDE SEQUENCE [LARGE SCALE GENOMIC DNA]</scope>
    <source>
        <strain evidence="1 2">SA 807</strain>
    </source>
</reference>
<evidence type="ECO:0000313" key="2">
    <source>
        <dbReference type="Proteomes" id="UP000245626"/>
    </source>
</evidence>
<keyword evidence="2" id="KW-1185">Reference proteome</keyword>
<name>A0ACD0NZL1_9BASI</name>
<dbReference type="Proteomes" id="UP000245626">
    <property type="component" value="Unassembled WGS sequence"/>
</dbReference>